<dbReference type="Gramene" id="ERM94940">
    <property type="protein sequence ID" value="ERM94940"/>
    <property type="gene ID" value="AMTR_s00009p00199000"/>
</dbReference>
<feature type="region of interest" description="Disordered" evidence="1">
    <location>
        <begin position="51"/>
        <end position="83"/>
    </location>
</feature>
<organism evidence="2 3">
    <name type="scientific">Amborella trichopoda</name>
    <dbReference type="NCBI Taxonomy" id="13333"/>
    <lineage>
        <taxon>Eukaryota</taxon>
        <taxon>Viridiplantae</taxon>
        <taxon>Streptophyta</taxon>
        <taxon>Embryophyta</taxon>
        <taxon>Tracheophyta</taxon>
        <taxon>Spermatophyta</taxon>
        <taxon>Magnoliopsida</taxon>
        <taxon>Amborellales</taxon>
        <taxon>Amborellaceae</taxon>
        <taxon>Amborella</taxon>
    </lineage>
</organism>
<proteinExistence type="predicted"/>
<dbReference type="AlphaFoldDB" id="W1NID3"/>
<accession>W1NID3</accession>
<name>W1NID3_AMBTC</name>
<evidence type="ECO:0000313" key="3">
    <source>
        <dbReference type="Proteomes" id="UP000017836"/>
    </source>
</evidence>
<dbReference type="EMBL" id="KI397501">
    <property type="protein sequence ID" value="ERM94940.1"/>
    <property type="molecule type" value="Genomic_DNA"/>
</dbReference>
<feature type="region of interest" description="Disordered" evidence="1">
    <location>
        <begin position="1"/>
        <end position="24"/>
    </location>
</feature>
<protein>
    <submittedName>
        <fullName evidence="2">Uncharacterized protein</fullName>
    </submittedName>
</protein>
<sequence length="113" mass="13106">MTVAERTERYRSVTRRQGMAKAPMTATAFHRRSLIALHLIDLKGFAPSCKRKRDREMEKRLEPSATPPVVDKPREDKEEDVVEEEELEMVMQVKKKIKSGRKPMKARSLNSLL</sequence>
<gene>
    <name evidence="2" type="ORF">AMTR_s00009p00199000</name>
</gene>
<dbReference type="Proteomes" id="UP000017836">
    <property type="component" value="Unassembled WGS sequence"/>
</dbReference>
<evidence type="ECO:0000256" key="1">
    <source>
        <dbReference type="SAM" id="MobiDB-lite"/>
    </source>
</evidence>
<reference evidence="3" key="1">
    <citation type="journal article" date="2013" name="Science">
        <title>The Amborella genome and the evolution of flowering plants.</title>
        <authorList>
            <consortium name="Amborella Genome Project"/>
        </authorList>
    </citation>
    <scope>NUCLEOTIDE SEQUENCE [LARGE SCALE GENOMIC DNA]</scope>
</reference>
<keyword evidence="3" id="KW-1185">Reference proteome</keyword>
<evidence type="ECO:0000313" key="2">
    <source>
        <dbReference type="EMBL" id="ERM94940.1"/>
    </source>
</evidence>
<dbReference type="HOGENOM" id="CLU_2136826_0_0_1"/>
<feature type="compositionally biased region" description="Basic and acidic residues" evidence="1">
    <location>
        <begin position="1"/>
        <end position="11"/>
    </location>
</feature>